<feature type="compositionally biased region" description="Polar residues" evidence="1">
    <location>
        <begin position="285"/>
        <end position="297"/>
    </location>
</feature>
<feature type="region of interest" description="Disordered" evidence="1">
    <location>
        <begin position="253"/>
        <end position="313"/>
    </location>
</feature>
<protein>
    <submittedName>
        <fullName evidence="2">Uncharacterized protein</fullName>
    </submittedName>
</protein>
<comment type="caution">
    <text evidence="2">The sequence shown here is derived from an EMBL/GenBank/DDBJ whole genome shotgun (WGS) entry which is preliminary data.</text>
</comment>
<organism evidence="2 3">
    <name type="scientific">Blattamonas nauphoetae</name>
    <dbReference type="NCBI Taxonomy" id="2049346"/>
    <lineage>
        <taxon>Eukaryota</taxon>
        <taxon>Metamonada</taxon>
        <taxon>Preaxostyla</taxon>
        <taxon>Oxymonadida</taxon>
        <taxon>Blattamonas</taxon>
    </lineage>
</organism>
<name>A0ABQ9XJH5_9EUKA</name>
<accession>A0ABQ9XJH5</accession>
<evidence type="ECO:0000313" key="3">
    <source>
        <dbReference type="Proteomes" id="UP001281761"/>
    </source>
</evidence>
<feature type="compositionally biased region" description="Polar residues" evidence="1">
    <location>
        <begin position="304"/>
        <end position="313"/>
    </location>
</feature>
<feature type="compositionally biased region" description="Polar residues" evidence="1">
    <location>
        <begin position="263"/>
        <end position="278"/>
    </location>
</feature>
<gene>
    <name evidence="2" type="ORF">BLNAU_13368</name>
</gene>
<proteinExistence type="predicted"/>
<keyword evidence="3" id="KW-1185">Reference proteome</keyword>
<reference evidence="2 3" key="1">
    <citation type="journal article" date="2022" name="bioRxiv">
        <title>Genomics of Preaxostyla Flagellates Illuminates Evolutionary Transitions and the Path Towards Mitochondrial Loss.</title>
        <authorList>
            <person name="Novak L.V.F."/>
            <person name="Treitli S.C."/>
            <person name="Pyrih J."/>
            <person name="Halakuc P."/>
            <person name="Pipaliya S.V."/>
            <person name="Vacek V."/>
            <person name="Brzon O."/>
            <person name="Soukal P."/>
            <person name="Eme L."/>
            <person name="Dacks J.B."/>
            <person name="Karnkowska A."/>
            <person name="Elias M."/>
            <person name="Hampl V."/>
        </authorList>
    </citation>
    <scope>NUCLEOTIDE SEQUENCE [LARGE SCALE GENOMIC DNA]</scope>
    <source>
        <strain evidence="2">NAU3</strain>
        <tissue evidence="2">Gut</tissue>
    </source>
</reference>
<sequence length="1225" mass="139293">MIHQPCITTNFLICKKFLDFINDIETENCIIKLPPHPRHEVARLECVLWDLFLHFYESGDISIVNNFHVRHNNLDPAFADNTPLIVIFLAECISTVDDFEKVRFFPKPSIASIFVKGVTQTCALGRIRVRENSILRTVNAEPVSFLQDILPKIIHRDFEQLLIQNLASYNEWKHFLRYIATKQFTLTDLSFLCLLLFRPYLVSIRTKLQVRAMVAQSNHLLQAVDHTSSNLTLGPPPSISLSADKNHTFQNPPFQDIEKSHFSDTSSNGLKSTISTETELPPSVESVSSDASRTGKSLSDHSSEPSLASSVQPSISITTDLQSTPSAFSLAHSSFIHQATLNIITTIHSLLSAPVRISPFNQFRMPSALDFETDLYFQRFNRNEDHIPDLDLTETFSPDLFDEEDDFILITTLWRCEAVLDETRSSSCILQQTEFITKLISALHSDNSVIRDRSFLVFEDLILLIDCPDPLSPPYSSLRNAFRDGTETEQVALVRLWILWMHKESWKTSHDRKMKESDFDFEGLLSVDLTNHIYSNAFLRFVMCLINADLDKTSSWMEMSLDWRVNFLLRFHNSNDFLGRSGGTYVCYFACMLTHYHGLPFPTAYLDFIENTPDFPVLSELRGIHPTILLNHTSLPLSTRRSLVPYDLLFERHLRLDASLFVISRRIIRSIKSKWLLNYPLVGIHSLLLRCFHLDFTDDETCELGASIFMSILLSDHPQQHDYVHGCYLFAFFPPPLVIPSLVISIDAILTNPIITSVFIIIFQSLLLHTAPFGDCVSLSKILPSIFPHLRLSIVADHLILLLARIVFVLSWLNLPQHFDLPLLSLNPSHSIHTQILSTFTKNSRQVIFEAASPDNSVFDSVWDFFVIIEGIRDPSRAFIAHSDHTNPSTRRMYLEILPSLITLSIPAHRSIFLEMLHRLVVVSPHTFRLNLISKGVIDSILFAVSTSSNLEDYENGIAVIGILLDAIRRDHLRRIEKHLSLTDPDEPIIRFNRLKMKSIEMILVLTETLSKILFISDENSACCGLSVENIIAANNLTKDIANYGPNSEYSSSSTPTNPCSLFHSKQDDDRKQGALHRILCDETSPEGIHSTIRGAAERDGWTLELEMRWRLRQTVASPIESRHCSGWKTLCPHLTHLPPPNWLEGGLKREGGWILQDTPRLSRRVHPRWRSETLHTRRMHFPLSLLLHSHLSHSSSTISPSAPSALPSLCPPQLSIHPLLVPSV</sequence>
<dbReference type="Proteomes" id="UP001281761">
    <property type="component" value="Unassembled WGS sequence"/>
</dbReference>
<evidence type="ECO:0000256" key="1">
    <source>
        <dbReference type="SAM" id="MobiDB-lite"/>
    </source>
</evidence>
<evidence type="ECO:0000313" key="2">
    <source>
        <dbReference type="EMBL" id="KAK2951629.1"/>
    </source>
</evidence>
<dbReference type="EMBL" id="JARBJD010000115">
    <property type="protein sequence ID" value="KAK2951629.1"/>
    <property type="molecule type" value="Genomic_DNA"/>
</dbReference>